<dbReference type="AlphaFoldDB" id="A0A1B1IJC1"/>
<dbReference type="EMBL" id="KU884453">
    <property type="protein sequence ID" value="ANR94536.1"/>
    <property type="molecule type" value="Genomic_DNA"/>
</dbReference>
<feature type="non-terminal residue" evidence="2">
    <location>
        <position position="1"/>
    </location>
</feature>
<accession>A0A1B1IJC1</accession>
<proteinExistence type="predicted"/>
<organism evidence="2">
    <name type="scientific">Nocardiopsis sp. OAct748</name>
    <dbReference type="NCBI Taxonomy" id="1812667"/>
    <lineage>
        <taxon>Bacteria</taxon>
        <taxon>Bacillati</taxon>
        <taxon>Actinomycetota</taxon>
        <taxon>Actinomycetes</taxon>
        <taxon>Streptosporangiales</taxon>
        <taxon>Nocardiopsidaceae</taxon>
        <taxon>Nocardiopsis</taxon>
    </lineage>
</organism>
<evidence type="ECO:0000259" key="1">
    <source>
        <dbReference type="Pfam" id="PF00501"/>
    </source>
</evidence>
<dbReference type="SUPFAM" id="SSF56801">
    <property type="entry name" value="Acetyl-CoA synthetase-like"/>
    <property type="match status" value="1"/>
</dbReference>
<dbReference type="Pfam" id="PF00501">
    <property type="entry name" value="AMP-binding"/>
    <property type="match status" value="1"/>
</dbReference>
<evidence type="ECO:0000313" key="2">
    <source>
        <dbReference type="EMBL" id="ANR94536.1"/>
    </source>
</evidence>
<name>A0A1B1IJC1_9ACTN</name>
<dbReference type="Gene3D" id="3.40.50.12780">
    <property type="entry name" value="N-terminal domain of ligase-like"/>
    <property type="match status" value="1"/>
</dbReference>
<dbReference type="GO" id="GO:0005829">
    <property type="term" value="C:cytosol"/>
    <property type="evidence" value="ECO:0007669"/>
    <property type="project" value="TreeGrafter"/>
</dbReference>
<dbReference type="GO" id="GO:0043041">
    <property type="term" value="P:amino acid activation for nonribosomal peptide biosynthetic process"/>
    <property type="evidence" value="ECO:0007669"/>
    <property type="project" value="TreeGrafter"/>
</dbReference>
<dbReference type="InterPro" id="IPR000873">
    <property type="entry name" value="AMP-dep_synth/lig_dom"/>
</dbReference>
<feature type="non-terminal residue" evidence="2">
    <location>
        <position position="222"/>
    </location>
</feature>
<dbReference type="PANTHER" id="PTHR45527:SF1">
    <property type="entry name" value="FATTY ACID SYNTHASE"/>
    <property type="match status" value="1"/>
</dbReference>
<reference evidence="2" key="1">
    <citation type="submission" date="2016-03" db="EMBL/GenBank/DDBJ databases">
        <authorList>
            <person name="Ploux O."/>
        </authorList>
    </citation>
    <scope>NUCLEOTIDE SEQUENCE</scope>
    <source>
        <strain evidence="2">OAct748</strain>
    </source>
</reference>
<dbReference type="GO" id="GO:0031177">
    <property type="term" value="F:phosphopantetheine binding"/>
    <property type="evidence" value="ECO:0007669"/>
    <property type="project" value="TreeGrafter"/>
</dbReference>
<feature type="domain" description="AMP-dependent synthetase/ligase" evidence="1">
    <location>
        <begin position="1"/>
        <end position="199"/>
    </location>
</feature>
<dbReference type="InterPro" id="IPR042099">
    <property type="entry name" value="ANL_N_sf"/>
</dbReference>
<dbReference type="PANTHER" id="PTHR45527">
    <property type="entry name" value="NONRIBOSOMAL PEPTIDE SYNTHETASE"/>
    <property type="match status" value="1"/>
</dbReference>
<sequence length="222" mass="23709">STGRPKGVAIEHRSLVNRLLWVHTAFGLSDADRTLLVASIGFDVSLWEILAPLTVGGTTVMAPQGAGVDELVHEIEAHRVTVVEIVPPLLSAMLEDPYIESLGSLRTVICGSEVFPAALARRAAAKGLDARLFNTYGLTEATIDSTFWEVTSHENGHSVPIGRPIDNTQIYLLDDRMQPVPPGTPGQIYIGGVQNARCYVGQPGLTAASFVPDRFGDAPGGR</sequence>
<dbReference type="GO" id="GO:0044550">
    <property type="term" value="P:secondary metabolite biosynthetic process"/>
    <property type="evidence" value="ECO:0007669"/>
    <property type="project" value="TreeGrafter"/>
</dbReference>
<protein>
    <submittedName>
        <fullName evidence="2">Non-ribosomal peptide synthetase</fullName>
    </submittedName>
</protein>